<protein>
    <recommendedName>
        <fullName evidence="4">Membrane domain of glycerophosphoryl diester phosphodiesterase</fullName>
    </recommendedName>
</protein>
<feature type="transmembrane region" description="Helical" evidence="1">
    <location>
        <begin position="37"/>
        <end position="60"/>
    </location>
</feature>
<reference evidence="3" key="1">
    <citation type="submission" date="2016-11" db="EMBL/GenBank/DDBJ databases">
        <authorList>
            <person name="Varghese N."/>
            <person name="Submissions S."/>
        </authorList>
    </citation>
    <scope>NUCLEOTIDE SEQUENCE [LARGE SCALE GENOMIC DNA]</scope>
    <source>
        <strain evidence="3">DSM 24786</strain>
    </source>
</reference>
<evidence type="ECO:0000313" key="3">
    <source>
        <dbReference type="Proteomes" id="UP000183257"/>
    </source>
</evidence>
<keyword evidence="1" id="KW-1133">Transmembrane helix</keyword>
<evidence type="ECO:0000313" key="2">
    <source>
        <dbReference type="EMBL" id="SFW63674.1"/>
    </source>
</evidence>
<accession>A0A1K1QUN6</accession>
<proteinExistence type="predicted"/>
<evidence type="ECO:0000256" key="1">
    <source>
        <dbReference type="SAM" id="Phobius"/>
    </source>
</evidence>
<keyword evidence="1" id="KW-0472">Membrane</keyword>
<dbReference type="STRING" id="76595.SAMN05660313_02992"/>
<dbReference type="RefSeq" id="WP_072304618.1">
    <property type="nucleotide sequence ID" value="NZ_FPIY01000005.1"/>
</dbReference>
<organism evidence="2 3">
    <name type="scientific">Cellulophaga fucicola</name>
    <dbReference type="NCBI Taxonomy" id="76595"/>
    <lineage>
        <taxon>Bacteria</taxon>
        <taxon>Pseudomonadati</taxon>
        <taxon>Bacteroidota</taxon>
        <taxon>Flavobacteriia</taxon>
        <taxon>Flavobacteriales</taxon>
        <taxon>Flavobacteriaceae</taxon>
        <taxon>Cellulophaga</taxon>
    </lineage>
</organism>
<sequence>MDFHGVEEKIKLRAPLDFGNLFSKTIELFKLVWMQGFITLLFNALSALVLLVILYIPLIALGLIDPVAFESQDPPTMYPLFVMLLMPIIFLCISAVSLLLMAGFYRVCKIKDEKLTAAEGHFFYFKKEYIRKAFILSLITIGLVIAGMLTCGFGLIYLGVPLALFPVFLAFDEELSAIEIVKASFALGNKNWLVLFGLLLVLGFIAQLGVLLCFVGIFFTAMLSRVSIYYAYKDGVGFTDKTEDRLKSLMSDFE</sequence>
<evidence type="ECO:0008006" key="4">
    <source>
        <dbReference type="Google" id="ProtNLM"/>
    </source>
</evidence>
<name>A0A1K1QUN6_9FLAO</name>
<feature type="transmembrane region" description="Helical" evidence="1">
    <location>
        <begin position="192"/>
        <end position="223"/>
    </location>
</feature>
<keyword evidence="1" id="KW-0812">Transmembrane</keyword>
<gene>
    <name evidence="2" type="ORF">SAMN05660313_02992</name>
</gene>
<feature type="transmembrane region" description="Helical" evidence="1">
    <location>
        <begin position="133"/>
        <end position="158"/>
    </location>
</feature>
<dbReference type="OrthoDB" id="1365379at2"/>
<dbReference type="Proteomes" id="UP000183257">
    <property type="component" value="Unassembled WGS sequence"/>
</dbReference>
<feature type="transmembrane region" description="Helical" evidence="1">
    <location>
        <begin position="80"/>
        <end position="105"/>
    </location>
</feature>
<dbReference type="AlphaFoldDB" id="A0A1K1QUN6"/>
<dbReference type="EMBL" id="FPIY01000005">
    <property type="protein sequence ID" value="SFW63674.1"/>
    <property type="molecule type" value="Genomic_DNA"/>
</dbReference>
<keyword evidence="3" id="KW-1185">Reference proteome</keyword>